<dbReference type="Proteomes" id="UP000002705">
    <property type="component" value="Chromosome 2"/>
</dbReference>
<accession>Q395N0</accession>
<comment type="similarity">
    <text evidence="2">Belongs to the major facilitator superfamily. Sugar transporter (TC 2.A.1.1) family.</text>
</comment>
<sequence>MSNSTALAVTARIDRLPPTASIWSLVLMLSVGGFFEVYDLFQMTYLPAGLVTDGIFHVGAKGMFGLSDQATLGAATFVGLFIGEIGVARLADRFGRRAVFTGSLLLYTLASLAMCVQQTAVGIHLCRLVAGIGVGAELITIGAYLTELVPKGMRGRAFAVCFAVGYLAMPVLALASWLLIPRAPLGISGWRWVILAGGSGAVIVWWLQSRIPESPRWLAMRGRVDEAEAVLGKIEARVAREHGGPLPDVPAVVTGDALAVRTVSMWDAGLRGRTLMLIAFNACLSIGFFGFSQWLPSLLAARGTPVTQSLLYAFLIAFAYPLSPLAAGLLSDRVERKWLIVATAFGVALFGTAFAMSSSAAAVILFGILITFCNTTLASNATAYQAEVFPTAIRSRALGFVHSFGRLTGVASSYLIALILAHLGVPAVFVLIGASMLVVMLSIGLFGPRTNRRSLDEIAAPNAARQDAGGSSAASDRYRGPAVRARQR</sequence>
<dbReference type="PROSITE" id="PS00217">
    <property type="entry name" value="SUGAR_TRANSPORT_2"/>
    <property type="match status" value="1"/>
</dbReference>
<evidence type="ECO:0000256" key="1">
    <source>
        <dbReference type="ARBA" id="ARBA00004141"/>
    </source>
</evidence>
<dbReference type="InterPro" id="IPR005828">
    <property type="entry name" value="MFS_sugar_transport-like"/>
</dbReference>
<feature type="transmembrane region" description="Helical" evidence="8">
    <location>
        <begin position="98"/>
        <end position="116"/>
    </location>
</feature>
<dbReference type="SUPFAM" id="SSF103473">
    <property type="entry name" value="MFS general substrate transporter"/>
    <property type="match status" value="1"/>
</dbReference>
<feature type="transmembrane region" description="Helical" evidence="8">
    <location>
        <begin position="157"/>
        <end position="178"/>
    </location>
</feature>
<feature type="transmembrane region" description="Helical" evidence="8">
    <location>
        <begin position="362"/>
        <end position="383"/>
    </location>
</feature>
<feature type="domain" description="Major facilitator superfamily (MFS) profile" evidence="9">
    <location>
        <begin position="25"/>
        <end position="451"/>
    </location>
</feature>
<evidence type="ECO:0000256" key="2">
    <source>
        <dbReference type="ARBA" id="ARBA00010992"/>
    </source>
</evidence>
<dbReference type="EMBL" id="CP000152">
    <property type="protein sequence ID" value="ABB11831.1"/>
    <property type="molecule type" value="Genomic_DNA"/>
</dbReference>
<evidence type="ECO:0000256" key="8">
    <source>
        <dbReference type="SAM" id="Phobius"/>
    </source>
</evidence>
<feature type="transmembrane region" description="Helical" evidence="8">
    <location>
        <begin position="20"/>
        <end position="38"/>
    </location>
</feature>
<feature type="region of interest" description="Disordered" evidence="7">
    <location>
        <begin position="460"/>
        <end position="488"/>
    </location>
</feature>
<dbReference type="PROSITE" id="PS00216">
    <property type="entry name" value="SUGAR_TRANSPORT_1"/>
    <property type="match status" value="1"/>
</dbReference>
<evidence type="ECO:0000256" key="3">
    <source>
        <dbReference type="ARBA" id="ARBA00022448"/>
    </source>
</evidence>
<dbReference type="GeneID" id="45098054"/>
<evidence type="ECO:0000256" key="4">
    <source>
        <dbReference type="ARBA" id="ARBA00022692"/>
    </source>
</evidence>
<dbReference type="RefSeq" id="WP_011355319.1">
    <property type="nucleotide sequence ID" value="NC_007511.1"/>
</dbReference>
<evidence type="ECO:0000313" key="11">
    <source>
        <dbReference type="Proteomes" id="UP000002705"/>
    </source>
</evidence>
<reference evidence="10" key="1">
    <citation type="submission" date="2005-10" db="EMBL/GenBank/DDBJ databases">
        <title>Complete sequence of chromosome 2 of Burkholderia sp. 383.</title>
        <authorList>
            <consortium name="US DOE Joint Genome Institute"/>
            <person name="Copeland A."/>
            <person name="Lucas S."/>
            <person name="Lapidus A."/>
            <person name="Barry K."/>
            <person name="Detter J.C."/>
            <person name="Glavina T."/>
            <person name="Hammon N."/>
            <person name="Israni S."/>
            <person name="Pitluck S."/>
            <person name="Chain P."/>
            <person name="Malfatti S."/>
            <person name="Shin M."/>
            <person name="Vergez L."/>
            <person name="Schmutz J."/>
            <person name="Larimer F."/>
            <person name="Land M."/>
            <person name="Kyrpides N."/>
            <person name="Lykidis A."/>
            <person name="Richardson P."/>
        </authorList>
    </citation>
    <scope>NUCLEOTIDE SEQUENCE [LARGE SCALE GENOMIC DNA]</scope>
    <source>
        <strain evidence="10">383</strain>
    </source>
</reference>
<protein>
    <submittedName>
        <fullName evidence="10">Major facilitator superfamily (MFS_1) transporter</fullName>
    </submittedName>
</protein>
<dbReference type="AlphaFoldDB" id="Q395N0"/>
<keyword evidence="4 8" id="KW-0812">Transmembrane</keyword>
<feature type="transmembrane region" description="Helical" evidence="8">
    <location>
        <begin position="338"/>
        <end position="356"/>
    </location>
</feature>
<proteinExistence type="inferred from homology"/>
<dbReference type="PANTHER" id="PTHR23511:SF34">
    <property type="entry name" value="SYNAPTIC VESICLE GLYCOPROTEIN 2"/>
    <property type="match status" value="1"/>
</dbReference>
<dbReference type="PATRIC" id="fig|482957.22.peg.5442"/>
<feature type="transmembrane region" description="Helical" evidence="8">
    <location>
        <begin position="70"/>
        <end position="91"/>
    </location>
</feature>
<feature type="transmembrane region" description="Helical" evidence="8">
    <location>
        <begin position="310"/>
        <end position="331"/>
    </location>
</feature>
<dbReference type="PROSITE" id="PS50850">
    <property type="entry name" value="MFS"/>
    <property type="match status" value="1"/>
</dbReference>
<name>Q395N0_BURL3</name>
<feature type="transmembrane region" description="Helical" evidence="8">
    <location>
        <begin position="427"/>
        <end position="446"/>
    </location>
</feature>
<organism evidence="10 11">
    <name type="scientific">Burkholderia lata (strain ATCC 17760 / DSM 23089 / LMG 22485 / NCIMB 9086 / R18194 / 383)</name>
    <dbReference type="NCBI Taxonomy" id="482957"/>
    <lineage>
        <taxon>Bacteria</taxon>
        <taxon>Pseudomonadati</taxon>
        <taxon>Pseudomonadota</taxon>
        <taxon>Betaproteobacteria</taxon>
        <taxon>Burkholderiales</taxon>
        <taxon>Burkholderiaceae</taxon>
        <taxon>Burkholderia</taxon>
        <taxon>Burkholderia cepacia complex</taxon>
    </lineage>
</organism>
<evidence type="ECO:0000256" key="7">
    <source>
        <dbReference type="SAM" id="MobiDB-lite"/>
    </source>
</evidence>
<evidence type="ECO:0000259" key="9">
    <source>
        <dbReference type="PROSITE" id="PS50850"/>
    </source>
</evidence>
<keyword evidence="6 8" id="KW-0472">Membrane</keyword>
<dbReference type="HOGENOM" id="CLU_001265_46_6_4"/>
<evidence type="ECO:0000256" key="6">
    <source>
        <dbReference type="ARBA" id="ARBA00023136"/>
    </source>
</evidence>
<dbReference type="PANTHER" id="PTHR23511">
    <property type="entry name" value="SYNAPTIC VESICLE GLYCOPROTEIN 2"/>
    <property type="match status" value="1"/>
</dbReference>
<keyword evidence="11" id="KW-1185">Reference proteome</keyword>
<dbReference type="Pfam" id="PF00083">
    <property type="entry name" value="Sugar_tr"/>
    <property type="match status" value="1"/>
</dbReference>
<dbReference type="GO" id="GO:0022857">
    <property type="term" value="F:transmembrane transporter activity"/>
    <property type="evidence" value="ECO:0007669"/>
    <property type="project" value="InterPro"/>
</dbReference>
<feature type="transmembrane region" description="Helical" evidence="8">
    <location>
        <begin position="275"/>
        <end position="295"/>
    </location>
</feature>
<feature type="transmembrane region" description="Helical" evidence="8">
    <location>
        <begin position="404"/>
        <end position="421"/>
    </location>
</feature>
<dbReference type="InterPro" id="IPR036259">
    <property type="entry name" value="MFS_trans_sf"/>
</dbReference>
<dbReference type="InterPro" id="IPR020846">
    <property type="entry name" value="MFS_dom"/>
</dbReference>
<dbReference type="CDD" id="cd17316">
    <property type="entry name" value="MFS_SV2_like"/>
    <property type="match status" value="1"/>
</dbReference>
<dbReference type="Gene3D" id="1.20.1250.20">
    <property type="entry name" value="MFS general substrate transporter like domains"/>
    <property type="match status" value="1"/>
</dbReference>
<evidence type="ECO:0000256" key="5">
    <source>
        <dbReference type="ARBA" id="ARBA00022989"/>
    </source>
</evidence>
<dbReference type="KEGG" id="bur:Bcep18194_B1717"/>
<keyword evidence="3" id="KW-0813">Transport</keyword>
<gene>
    <name evidence="10" type="ordered locus">Bcep18194_B1717</name>
</gene>
<feature type="transmembrane region" description="Helical" evidence="8">
    <location>
        <begin position="122"/>
        <end position="145"/>
    </location>
</feature>
<dbReference type="InterPro" id="IPR005829">
    <property type="entry name" value="Sugar_transporter_CS"/>
</dbReference>
<feature type="transmembrane region" description="Helical" evidence="8">
    <location>
        <begin position="190"/>
        <end position="207"/>
    </location>
</feature>
<keyword evidence="5 8" id="KW-1133">Transmembrane helix</keyword>
<dbReference type="GO" id="GO:0016020">
    <property type="term" value="C:membrane"/>
    <property type="evidence" value="ECO:0007669"/>
    <property type="project" value="UniProtKB-SubCell"/>
</dbReference>
<evidence type="ECO:0000313" key="10">
    <source>
        <dbReference type="EMBL" id="ABB11831.1"/>
    </source>
</evidence>
<comment type="subcellular location">
    <subcellularLocation>
        <location evidence="1">Membrane</location>
        <topology evidence="1">Multi-pass membrane protein</topology>
    </subcellularLocation>
</comment>